<dbReference type="EMBL" id="WINI01000003">
    <property type="protein sequence ID" value="MQR00529.1"/>
    <property type="molecule type" value="Genomic_DNA"/>
</dbReference>
<protein>
    <submittedName>
        <fullName evidence="1">Uncharacterized protein</fullName>
    </submittedName>
</protein>
<name>A0A843YKZ9_9BURK</name>
<dbReference type="RefSeq" id="WP_153234114.1">
    <property type="nucleotide sequence ID" value="NZ_WINI01000003.1"/>
</dbReference>
<accession>A0A843YKZ9</accession>
<evidence type="ECO:0000313" key="1">
    <source>
        <dbReference type="EMBL" id="MQR00529.1"/>
    </source>
</evidence>
<dbReference type="AlphaFoldDB" id="A0A843YKZ9"/>
<dbReference type="Proteomes" id="UP000451565">
    <property type="component" value="Unassembled WGS sequence"/>
</dbReference>
<organism evidence="1 2">
    <name type="scientific">Glaciimonas soli</name>
    <dbReference type="NCBI Taxonomy" id="2590999"/>
    <lineage>
        <taxon>Bacteria</taxon>
        <taxon>Pseudomonadati</taxon>
        <taxon>Pseudomonadota</taxon>
        <taxon>Betaproteobacteria</taxon>
        <taxon>Burkholderiales</taxon>
        <taxon>Oxalobacteraceae</taxon>
        <taxon>Glaciimonas</taxon>
    </lineage>
</organism>
<sequence length="61" mass="6731">MMQEQLLQVAKIYAKNMATVIKSDNINTDNHPGHKVTTTPMDIIMMGFLIANAKAVEKDGV</sequence>
<keyword evidence="2" id="KW-1185">Reference proteome</keyword>
<reference evidence="1 2" key="1">
    <citation type="submission" date="2019-10" db="EMBL/GenBank/DDBJ databases">
        <title>Glaciimonas soli sp. nov., a psychrophilic bacterium isolated from the forest soil of a high elevation mountain in Taiwan.</title>
        <authorList>
            <person name="Wang L.-T."/>
            <person name="Shieh W.Y."/>
        </authorList>
    </citation>
    <scope>NUCLEOTIDE SEQUENCE [LARGE SCALE GENOMIC DNA]</scope>
    <source>
        <strain evidence="1 2">GS1</strain>
    </source>
</reference>
<evidence type="ECO:0000313" key="2">
    <source>
        <dbReference type="Proteomes" id="UP000451565"/>
    </source>
</evidence>
<proteinExistence type="predicted"/>
<gene>
    <name evidence="1" type="ORF">GEV47_07520</name>
</gene>
<comment type="caution">
    <text evidence="1">The sequence shown here is derived from an EMBL/GenBank/DDBJ whole genome shotgun (WGS) entry which is preliminary data.</text>
</comment>